<feature type="domain" description="Transcription elongation factor GreA/GreB C-terminal" evidence="10">
    <location>
        <begin position="81"/>
        <end position="154"/>
    </location>
</feature>
<dbReference type="AlphaFoldDB" id="A0A363D5S8"/>
<dbReference type="GO" id="GO:0003677">
    <property type="term" value="F:DNA binding"/>
    <property type="evidence" value="ECO:0007669"/>
    <property type="project" value="UniProtKB-UniRule"/>
</dbReference>
<dbReference type="InterPro" id="IPR023459">
    <property type="entry name" value="Tscrpt_elong_fac_GreA/B_fam"/>
</dbReference>
<evidence type="ECO:0000256" key="8">
    <source>
        <dbReference type="HAMAP-Rule" id="MF_00105"/>
    </source>
</evidence>
<dbReference type="FunFam" id="1.10.287.180:FF:000001">
    <property type="entry name" value="Transcription elongation factor GreA"/>
    <property type="match status" value="1"/>
</dbReference>
<dbReference type="NCBIfam" id="TIGR01462">
    <property type="entry name" value="greA"/>
    <property type="match status" value="1"/>
</dbReference>
<evidence type="ECO:0000256" key="3">
    <source>
        <dbReference type="ARBA" id="ARBA00023015"/>
    </source>
</evidence>
<evidence type="ECO:0000256" key="4">
    <source>
        <dbReference type="ARBA" id="ARBA00023125"/>
    </source>
</evidence>
<keyword evidence="13" id="KW-1185">Reference proteome</keyword>
<gene>
    <name evidence="8" type="primary">greA</name>
    <name evidence="12" type="ORF">B0174_01235</name>
</gene>
<dbReference type="InterPro" id="IPR001437">
    <property type="entry name" value="Tscrpt_elong_fac_GreA/B_C"/>
</dbReference>
<dbReference type="SUPFAM" id="SSF54534">
    <property type="entry name" value="FKBP-like"/>
    <property type="match status" value="1"/>
</dbReference>
<dbReference type="Gene3D" id="3.10.50.30">
    <property type="entry name" value="Transcription elongation factor, GreA/GreB, C-terminal domain"/>
    <property type="match status" value="1"/>
</dbReference>
<evidence type="ECO:0000256" key="7">
    <source>
        <dbReference type="ARBA" id="ARBA00030776"/>
    </source>
</evidence>
<evidence type="ECO:0000256" key="9">
    <source>
        <dbReference type="RuleBase" id="RU000556"/>
    </source>
</evidence>
<dbReference type="GO" id="GO:0032784">
    <property type="term" value="P:regulation of DNA-templated transcription elongation"/>
    <property type="evidence" value="ECO:0007669"/>
    <property type="project" value="UniProtKB-UniRule"/>
</dbReference>
<dbReference type="Gene3D" id="1.10.287.180">
    <property type="entry name" value="Transcription elongation factor, GreA/GreB, N-terminal domain"/>
    <property type="match status" value="1"/>
</dbReference>
<dbReference type="Pfam" id="PF03449">
    <property type="entry name" value="GreA_GreB_N"/>
    <property type="match status" value="1"/>
</dbReference>
<evidence type="ECO:0000259" key="11">
    <source>
        <dbReference type="Pfam" id="PF03449"/>
    </source>
</evidence>
<dbReference type="EMBL" id="MUXE01000001">
    <property type="protein sequence ID" value="PUE66705.1"/>
    <property type="molecule type" value="Genomic_DNA"/>
</dbReference>
<feature type="domain" description="Transcription elongation factor GreA/GreB N-terminal" evidence="11">
    <location>
        <begin position="5"/>
        <end position="74"/>
    </location>
</feature>
<proteinExistence type="inferred from homology"/>
<dbReference type="InterPro" id="IPR022691">
    <property type="entry name" value="Tscrpt_elong_fac_GreA/B_N"/>
</dbReference>
<dbReference type="NCBIfam" id="NF001261">
    <property type="entry name" value="PRK00226.1-2"/>
    <property type="match status" value="1"/>
</dbReference>
<dbReference type="InterPro" id="IPR028624">
    <property type="entry name" value="Tscrpt_elong_fac_GreA/B"/>
</dbReference>
<dbReference type="RefSeq" id="WP_108557814.1">
    <property type="nucleotide sequence ID" value="NZ_MUXE01000001.1"/>
</dbReference>
<dbReference type="SUPFAM" id="SSF46557">
    <property type="entry name" value="GreA transcript cleavage protein, N-terminal domain"/>
    <property type="match status" value="1"/>
</dbReference>
<evidence type="ECO:0000256" key="2">
    <source>
        <dbReference type="ARBA" id="ARBA00013729"/>
    </source>
</evidence>
<keyword evidence="5 8" id="KW-0804">Transcription</keyword>
<keyword evidence="12" id="KW-0251">Elongation factor</keyword>
<dbReference type="Proteomes" id="UP000251135">
    <property type="component" value="Unassembled WGS sequence"/>
</dbReference>
<organism evidence="12 13">
    <name type="scientific">Arcobacter caeni</name>
    <dbReference type="NCBI Taxonomy" id="1912877"/>
    <lineage>
        <taxon>Bacteria</taxon>
        <taxon>Pseudomonadati</taxon>
        <taxon>Campylobacterota</taxon>
        <taxon>Epsilonproteobacteria</taxon>
        <taxon>Campylobacterales</taxon>
        <taxon>Arcobacteraceae</taxon>
        <taxon>Arcobacter</taxon>
    </lineage>
</organism>
<keyword evidence="4 8" id="KW-0238">DNA-binding</keyword>
<dbReference type="FunFam" id="3.10.50.30:FF:000001">
    <property type="entry name" value="Transcription elongation factor GreA"/>
    <property type="match status" value="1"/>
</dbReference>
<reference evidence="12 13" key="1">
    <citation type="submission" date="2017-02" db="EMBL/GenBank/DDBJ databases">
        <title>Arcobacter caeni sp. nov, a new Arcobacter species isolated from reclaimed water.</title>
        <authorList>
            <person name="Figueras M.J."/>
            <person name="Perez-Cataluna A."/>
            <person name="Salas-Masso N."/>
        </authorList>
    </citation>
    <scope>NUCLEOTIDE SEQUENCE [LARGE SCALE GENOMIC DNA]</scope>
    <source>
        <strain evidence="12 13">RW17-10</strain>
    </source>
</reference>
<evidence type="ECO:0000256" key="6">
    <source>
        <dbReference type="ARBA" id="ARBA00024916"/>
    </source>
</evidence>
<keyword evidence="12" id="KW-0648">Protein biosynthesis</keyword>
<keyword evidence="3 8" id="KW-0805">Transcription regulation</keyword>
<name>A0A363D5S8_9BACT</name>
<dbReference type="HAMAP" id="MF_00105">
    <property type="entry name" value="GreA_GreB"/>
    <property type="match status" value="1"/>
</dbReference>
<evidence type="ECO:0000313" key="13">
    <source>
        <dbReference type="Proteomes" id="UP000251135"/>
    </source>
</evidence>
<dbReference type="GO" id="GO:0070063">
    <property type="term" value="F:RNA polymerase binding"/>
    <property type="evidence" value="ECO:0007669"/>
    <property type="project" value="InterPro"/>
</dbReference>
<dbReference type="PANTHER" id="PTHR30437:SF4">
    <property type="entry name" value="TRANSCRIPTION ELONGATION FACTOR GREA"/>
    <property type="match status" value="1"/>
</dbReference>
<dbReference type="NCBIfam" id="NF001263">
    <property type="entry name" value="PRK00226.1-4"/>
    <property type="match status" value="1"/>
</dbReference>
<dbReference type="PIRSF" id="PIRSF006092">
    <property type="entry name" value="GreA_GreB"/>
    <property type="match status" value="1"/>
</dbReference>
<dbReference type="InterPro" id="IPR036805">
    <property type="entry name" value="Tscrpt_elong_fac_GreA/B_N_sf"/>
</dbReference>
<dbReference type="GO" id="GO:0003746">
    <property type="term" value="F:translation elongation factor activity"/>
    <property type="evidence" value="ECO:0007669"/>
    <property type="project" value="UniProtKB-KW"/>
</dbReference>
<comment type="caution">
    <text evidence="12">The sequence shown here is derived from an EMBL/GenBank/DDBJ whole genome shotgun (WGS) entry which is preliminary data.</text>
</comment>
<comment type="similarity">
    <text evidence="1 8 9">Belongs to the GreA/GreB family.</text>
</comment>
<protein>
    <recommendedName>
        <fullName evidence="2 8">Transcription elongation factor GreA</fullName>
    </recommendedName>
    <alternativeName>
        <fullName evidence="7 8">Transcript cleavage factor GreA</fullName>
    </alternativeName>
</protein>
<dbReference type="InterPro" id="IPR036953">
    <property type="entry name" value="GreA/GreB_C_sf"/>
</dbReference>
<evidence type="ECO:0000259" key="10">
    <source>
        <dbReference type="Pfam" id="PF01272"/>
    </source>
</evidence>
<accession>A0A363D5S8</accession>
<sequence length="162" mass="17761">MDKEPMTLAGYNKITGDLEFLKKSERPETVIALEEARQLGDLKENAEYHSAKDKLKLIDFQIAELNAVISKAVIIDPATLPHNKVSFGSTVSLVDSNTDEELTYMIVGGVESNAEKGMISFNSPLAKQLMGKEEGDEVKATLPGGVRTFEVLGVCYKEIILQ</sequence>
<evidence type="ECO:0000256" key="5">
    <source>
        <dbReference type="ARBA" id="ARBA00023163"/>
    </source>
</evidence>
<dbReference type="Pfam" id="PF01272">
    <property type="entry name" value="GreA_GreB"/>
    <property type="match status" value="1"/>
</dbReference>
<dbReference type="GO" id="GO:0006354">
    <property type="term" value="P:DNA-templated transcription elongation"/>
    <property type="evidence" value="ECO:0007669"/>
    <property type="project" value="TreeGrafter"/>
</dbReference>
<evidence type="ECO:0000313" key="12">
    <source>
        <dbReference type="EMBL" id="PUE66705.1"/>
    </source>
</evidence>
<dbReference type="OrthoDB" id="9808774at2"/>
<comment type="function">
    <text evidence="6 8 9">Necessary for efficient RNA polymerase transcription elongation past template-encoded arresting sites. The arresting sites in DNA have the property of trapping a certain fraction of elongating RNA polymerases that pass through, resulting in locked ternary complexes. Cleavage of the nascent transcript by cleavage factors such as GreA or GreB allows the resumption of elongation from the new 3'terminus. GreA releases sequences of 2 to 3 nucleotides.</text>
</comment>
<evidence type="ECO:0000256" key="1">
    <source>
        <dbReference type="ARBA" id="ARBA00008213"/>
    </source>
</evidence>
<dbReference type="InterPro" id="IPR006359">
    <property type="entry name" value="Tscrpt_elong_fac_GreA"/>
</dbReference>
<dbReference type="PANTHER" id="PTHR30437">
    <property type="entry name" value="TRANSCRIPTION ELONGATION FACTOR GREA"/>
    <property type="match status" value="1"/>
</dbReference>